<evidence type="ECO:0000313" key="3">
    <source>
        <dbReference type="Proteomes" id="UP001490365"/>
    </source>
</evidence>
<dbReference type="Pfam" id="PF19746">
    <property type="entry name" value="DUF6233"/>
    <property type="match status" value="1"/>
</dbReference>
<feature type="region of interest" description="Disordered" evidence="1">
    <location>
        <begin position="13"/>
        <end position="44"/>
    </location>
</feature>
<proteinExistence type="predicted"/>
<reference evidence="2 3" key="1">
    <citation type="submission" date="2024-06" db="EMBL/GenBank/DDBJ databases">
        <title>The Natural Products Discovery Center: Release of the First 8490 Sequenced Strains for Exploring Actinobacteria Biosynthetic Diversity.</title>
        <authorList>
            <person name="Kalkreuter E."/>
            <person name="Kautsar S.A."/>
            <person name="Yang D."/>
            <person name="Bader C.D."/>
            <person name="Teijaro C.N."/>
            <person name="Fluegel L."/>
            <person name="Davis C.M."/>
            <person name="Simpson J.R."/>
            <person name="Lauterbach L."/>
            <person name="Steele A.D."/>
            <person name="Gui C."/>
            <person name="Meng S."/>
            <person name="Li G."/>
            <person name="Viehrig K."/>
            <person name="Ye F."/>
            <person name="Su P."/>
            <person name="Kiefer A.F."/>
            <person name="Nichols A."/>
            <person name="Cepeda A.J."/>
            <person name="Yan W."/>
            <person name="Fan B."/>
            <person name="Jiang Y."/>
            <person name="Adhikari A."/>
            <person name="Zheng C.-J."/>
            <person name="Schuster L."/>
            <person name="Cowan T.M."/>
            <person name="Smanski M.J."/>
            <person name="Chevrette M.G."/>
            <person name="De Carvalho L.P.S."/>
            <person name="Shen B."/>
        </authorList>
    </citation>
    <scope>NUCLEOTIDE SEQUENCE [LARGE SCALE GENOMIC DNA]</scope>
    <source>
        <strain evidence="2 3">NPDC001694</strain>
    </source>
</reference>
<protein>
    <submittedName>
        <fullName evidence="2">DUF6233 domain-containing protein</fullName>
    </submittedName>
</protein>
<name>A0ABV1TX98_9ACTN</name>
<sequence length="99" mass="10743">MRIWHARWLERSDRKAAELRQRQAEEERGRGRRPPAPDWILELNRGTGRPLAVHAGDCGMAGRRRRPGGPGGAGPVRSPHGGAGGAGCRPGPPQDNLGW</sequence>
<evidence type="ECO:0000256" key="1">
    <source>
        <dbReference type="SAM" id="MobiDB-lite"/>
    </source>
</evidence>
<feature type="region of interest" description="Disordered" evidence="1">
    <location>
        <begin position="56"/>
        <end position="99"/>
    </location>
</feature>
<dbReference type="InterPro" id="IPR046200">
    <property type="entry name" value="DUF6233"/>
</dbReference>
<dbReference type="EMBL" id="JBEOZM010000071">
    <property type="protein sequence ID" value="MER6274642.1"/>
    <property type="molecule type" value="Genomic_DNA"/>
</dbReference>
<organism evidence="2 3">
    <name type="scientific">Streptomyces sp. 900105755</name>
    <dbReference type="NCBI Taxonomy" id="3154389"/>
    <lineage>
        <taxon>Bacteria</taxon>
        <taxon>Bacillati</taxon>
        <taxon>Actinomycetota</taxon>
        <taxon>Actinomycetes</taxon>
        <taxon>Kitasatosporales</taxon>
        <taxon>Streptomycetaceae</taxon>
        <taxon>Streptomyces</taxon>
    </lineage>
</organism>
<dbReference type="RefSeq" id="WP_351962839.1">
    <property type="nucleotide sequence ID" value="NZ_JBEOZM010000071.1"/>
</dbReference>
<accession>A0ABV1TX98</accession>
<feature type="non-terminal residue" evidence="2">
    <location>
        <position position="99"/>
    </location>
</feature>
<dbReference type="Proteomes" id="UP001490365">
    <property type="component" value="Unassembled WGS sequence"/>
</dbReference>
<keyword evidence="3" id="KW-1185">Reference proteome</keyword>
<comment type="caution">
    <text evidence="2">The sequence shown here is derived from an EMBL/GenBank/DDBJ whole genome shotgun (WGS) entry which is preliminary data.</text>
</comment>
<evidence type="ECO:0000313" key="2">
    <source>
        <dbReference type="EMBL" id="MER6274642.1"/>
    </source>
</evidence>
<gene>
    <name evidence="2" type="ORF">ABT211_46665</name>
</gene>
<feature type="compositionally biased region" description="Basic and acidic residues" evidence="1">
    <location>
        <begin position="13"/>
        <end position="29"/>
    </location>
</feature>